<gene>
    <name evidence="8" type="ORF">AN481_06575</name>
</gene>
<evidence type="ECO:0000256" key="1">
    <source>
        <dbReference type="ARBA" id="ARBA00011975"/>
    </source>
</evidence>
<evidence type="ECO:0000256" key="3">
    <source>
        <dbReference type="ARBA" id="ARBA00022679"/>
    </source>
</evidence>
<accession>A0A1B7VYS1</accession>
<dbReference type="Gene3D" id="3.40.50.150">
    <property type="entry name" value="Vaccinia Virus protein VP39"/>
    <property type="match status" value="1"/>
</dbReference>
<dbReference type="EMBL" id="LJOY01000015">
    <property type="protein sequence ID" value="OBQ26146.1"/>
    <property type="molecule type" value="Genomic_DNA"/>
</dbReference>
<keyword evidence="2 6" id="KW-0489">Methyltransferase</keyword>
<dbReference type="NCBIfam" id="TIGR00675">
    <property type="entry name" value="dcm"/>
    <property type="match status" value="1"/>
</dbReference>
<dbReference type="Gene3D" id="3.90.120.10">
    <property type="entry name" value="DNA Methylase, subunit A, domain 2"/>
    <property type="match status" value="1"/>
</dbReference>
<proteinExistence type="inferred from homology"/>
<dbReference type="PANTHER" id="PTHR46098">
    <property type="entry name" value="TRNA (CYTOSINE(38)-C(5))-METHYLTRANSFERASE"/>
    <property type="match status" value="1"/>
</dbReference>
<dbReference type="GO" id="GO:0009307">
    <property type="term" value="P:DNA restriction-modification system"/>
    <property type="evidence" value="ECO:0007669"/>
    <property type="project" value="UniProtKB-KW"/>
</dbReference>
<evidence type="ECO:0000313" key="8">
    <source>
        <dbReference type="EMBL" id="OBQ26146.1"/>
    </source>
</evidence>
<name>A0A1B7VYS1_APHFL</name>
<dbReference type="SUPFAM" id="SSF53335">
    <property type="entry name" value="S-adenosyl-L-methionine-dependent methyltransferases"/>
    <property type="match status" value="1"/>
</dbReference>
<dbReference type="CDD" id="cd00315">
    <property type="entry name" value="Cyt_C5_DNA_methylase"/>
    <property type="match status" value="1"/>
</dbReference>
<dbReference type="AlphaFoldDB" id="A0A1B7VYS1"/>
<dbReference type="PROSITE" id="PS51679">
    <property type="entry name" value="SAM_MT_C5"/>
    <property type="match status" value="1"/>
</dbReference>
<evidence type="ECO:0000256" key="7">
    <source>
        <dbReference type="RuleBase" id="RU000416"/>
    </source>
</evidence>
<keyword evidence="5" id="KW-0680">Restriction system</keyword>
<evidence type="ECO:0000256" key="5">
    <source>
        <dbReference type="ARBA" id="ARBA00022747"/>
    </source>
</evidence>
<feature type="active site" evidence="6">
    <location>
        <position position="75"/>
    </location>
</feature>
<comment type="similarity">
    <text evidence="6 7">Belongs to the class I-like SAM-binding methyltransferase superfamily. C5-methyltransferase family.</text>
</comment>
<comment type="caution">
    <text evidence="8">The sequence shown here is derived from an EMBL/GenBank/DDBJ whole genome shotgun (WGS) entry which is preliminary data.</text>
</comment>
<dbReference type="InterPro" id="IPR001525">
    <property type="entry name" value="C5_MeTfrase"/>
</dbReference>
<dbReference type="STRING" id="1803587.GCA_001593825_03805"/>
<reference evidence="8 9" key="1">
    <citation type="submission" date="2015-09" db="EMBL/GenBank/DDBJ databases">
        <title>Whole genome shotgun sequence assembly of Aphanizomenon flos-aquae UKL13.</title>
        <authorList>
            <person name="Driscoll C."/>
        </authorList>
    </citation>
    <scope>NUCLEOTIDE SEQUENCE [LARGE SCALE GENOMIC DNA]</scope>
    <source>
        <strain evidence="8">MDT13</strain>
    </source>
</reference>
<dbReference type="PANTHER" id="PTHR46098:SF1">
    <property type="entry name" value="TRNA (CYTOSINE(38)-C(5))-METHYLTRANSFERASE"/>
    <property type="match status" value="1"/>
</dbReference>
<dbReference type="InterPro" id="IPR050750">
    <property type="entry name" value="C5-MTase"/>
</dbReference>
<dbReference type="EC" id="2.1.1.37" evidence="1"/>
<evidence type="ECO:0000256" key="6">
    <source>
        <dbReference type="PROSITE-ProRule" id="PRU01016"/>
    </source>
</evidence>
<dbReference type="Pfam" id="PF00145">
    <property type="entry name" value="DNA_methylase"/>
    <property type="match status" value="1"/>
</dbReference>
<dbReference type="GO" id="GO:0032259">
    <property type="term" value="P:methylation"/>
    <property type="evidence" value="ECO:0007669"/>
    <property type="project" value="UniProtKB-KW"/>
</dbReference>
<evidence type="ECO:0000313" key="9">
    <source>
        <dbReference type="Proteomes" id="UP000092382"/>
    </source>
</evidence>
<protein>
    <recommendedName>
        <fullName evidence="1">DNA (cytosine-5-)-methyltransferase</fullName>
        <ecNumber evidence="1">2.1.1.37</ecNumber>
    </recommendedName>
</protein>
<keyword evidence="3 6" id="KW-0808">Transferase</keyword>
<dbReference type="PRINTS" id="PR00105">
    <property type="entry name" value="C5METTRFRASE"/>
</dbReference>
<evidence type="ECO:0000256" key="2">
    <source>
        <dbReference type="ARBA" id="ARBA00022603"/>
    </source>
</evidence>
<dbReference type="InterPro" id="IPR029063">
    <property type="entry name" value="SAM-dependent_MTases_sf"/>
</dbReference>
<organism evidence="8 9">
    <name type="scientific">Aphanizomenon flos-aquae LD13</name>
    <dbReference type="NCBI Taxonomy" id="1710894"/>
    <lineage>
        <taxon>Bacteria</taxon>
        <taxon>Bacillati</taxon>
        <taxon>Cyanobacteriota</taxon>
        <taxon>Cyanophyceae</taxon>
        <taxon>Nostocales</taxon>
        <taxon>Aphanizomenonaceae</taxon>
        <taxon>Aphanizomenon</taxon>
    </lineage>
</organism>
<sequence>MIRFIDLFAGIGGMRLGFQQACDVLGIESQCVLSSEIDKRAIETYKLNFDDQPMGDIRKIDIISEFDFMLAGFPCQPFSYAGKQQGFGDTRGTLFFEIERLLTSYQPQAFLLENVRGLTTHDQGRTFNTIINSLEKLGYGIHYLLLNSSNFGVPQNRVRIYILGLLGKKPKITINSDRGATDSHTFKEQLYQLSLFADPYLVVKVKDILEQKVSENYYLSKNFEQQLFDAVDGQFEKLHGVRLIDFRGGNSLHSWDLGIKGKCTKDERDFMAALMSHRRHKEFGNHQDGKSLTIEQIKTFFDNENMENIIYSLIEKKYLKEINGRYNPVSGNMSFEVFKFLDPESISITLTSSDANKLGIVQNGKPRRITPRECARLQGFPECYIVHQDDNAAYKQFGNAVTVPVIQAIVEDFIKNNSITKANLFSSVIPMVR</sequence>
<keyword evidence="4 6" id="KW-0949">S-adenosyl-L-methionine</keyword>
<dbReference type="PATRIC" id="fig|1710894.3.peg.2846"/>
<evidence type="ECO:0000256" key="4">
    <source>
        <dbReference type="ARBA" id="ARBA00022691"/>
    </source>
</evidence>
<dbReference type="GO" id="GO:0003886">
    <property type="term" value="F:DNA (cytosine-5-)-methyltransferase activity"/>
    <property type="evidence" value="ECO:0007669"/>
    <property type="project" value="UniProtKB-EC"/>
</dbReference>
<dbReference type="Proteomes" id="UP000092382">
    <property type="component" value="Unassembled WGS sequence"/>
</dbReference>